<feature type="region of interest" description="Disordered" evidence="1">
    <location>
        <begin position="21"/>
        <end position="140"/>
    </location>
</feature>
<proteinExistence type="predicted"/>
<gene>
    <name evidence="2" type="ORF">TWF481_008147</name>
</gene>
<feature type="compositionally biased region" description="Low complexity" evidence="1">
    <location>
        <begin position="382"/>
        <end position="392"/>
    </location>
</feature>
<comment type="caution">
    <text evidence="2">The sequence shown here is derived from an EMBL/GenBank/DDBJ whole genome shotgun (WGS) entry which is preliminary data.</text>
</comment>
<feature type="compositionally biased region" description="Gly residues" evidence="1">
    <location>
        <begin position="335"/>
        <end position="347"/>
    </location>
</feature>
<name>A0AAV9W696_9PEZI</name>
<feature type="compositionally biased region" description="Low complexity" evidence="1">
    <location>
        <begin position="73"/>
        <end position="104"/>
    </location>
</feature>
<feature type="region of interest" description="Disordered" evidence="1">
    <location>
        <begin position="1062"/>
        <end position="1086"/>
    </location>
</feature>
<sequence length="1109" mass="124151">MRSPSPSPGFWSSLASSLGISDHTQNYPNRSNRRPPYRGAGAAASTPNLTSSSSSSSHYINSAPATDVATYYSTDSGSSSRPRTRDSSSSLSSSSLTTTSSSLTMRYSNEDRLRREQPNPQLPGEVPSKRPQCYCPPYPHRNPSHIPGSTFKLTKYFTKYLFGADSDSEEDDYDDAGNYISRPTENSPKLFESLPAEILGQILDDVVSHSTASDALCRCFYPGVKVAELKKRYLRWKLADTRDIRETCSRWHSWASREYFSANRNTVVVDFSDIERLRLRLEAYNKEHGEDEEIRQVLVGSSSSGTKKRKEVGGSNTGTPREYGRHLTPTRPTPGGAGGGGMGGVGREAGSNNPSDDEALFTEEHSEGGGSYRRRRRDNDYDNNNDNSNYNNCPPTYGRSGQKKGISSFLSYYLLPEAADSKESFMSDHSHHIREDVDWSIIHKEFLTAFPYLRSGGVTLHLGSPMHIRNLESVYAMLSTFAVVWGGSLLRNGGGIVFWDFTYAWREDTDVFERLVNDAELGKERFLKYYDNPEREYWGIDEANWIMNPYQRPSMARIQSNRIQQRFALSRRVHEFIIEQTIAIIKSDAGLILDIITAAAGSSRIQVPVNILAVLPPSKWGSLKTALQACRTVEFRDWLYCNEQQFSRLATQLSELEHPSVSRQVWWDALDVTSRALNLEVDLLIEKMHDEFNRLELEKGLWNGPDTQVKEIEVRGRGWMRSSHYAGGFVGKGHERRWFGEGFVRKFVFGQGSAGLDVRSESKGIEGIEKFLLADGCWAAEVSLGASLVLLQKSFSAHTLRTLKYAPAIPQLSMSSRAPVQPHACPLLAMFPNLTDAFVYSVCCPEIFRAFLSSSSAPTYLGKLMATADSTPDSATTLKLPSYDKNLKRKWTIVVPRVHKSIARGCRDYSVETTFHLPGPSDAAQQEVHAEYLLKTPAWGLVWNRESLTDLLSAARQAADVLVNKPAIIHPTPPLALSNDKRGAWDLRIVFEGMVAVESLDYASGVNMPKYLGFESYDNLFFGSRSRYPHGSLDIKETVFYPLREPACVEVVAKVLHSGYLRTDGSEDDDDEEEEDEVEGGVRGRRGVDDGIRRAWMEEEDFLGGEVEE</sequence>
<evidence type="ECO:0008006" key="4">
    <source>
        <dbReference type="Google" id="ProtNLM"/>
    </source>
</evidence>
<dbReference type="EMBL" id="JAVHJL010000005">
    <property type="protein sequence ID" value="KAK6503112.1"/>
    <property type="molecule type" value="Genomic_DNA"/>
</dbReference>
<feature type="region of interest" description="Disordered" evidence="1">
    <location>
        <begin position="294"/>
        <end position="400"/>
    </location>
</feature>
<feature type="compositionally biased region" description="Acidic residues" evidence="1">
    <location>
        <begin position="1066"/>
        <end position="1079"/>
    </location>
</feature>
<dbReference type="Proteomes" id="UP001370758">
    <property type="component" value="Unassembled WGS sequence"/>
</dbReference>
<evidence type="ECO:0000313" key="2">
    <source>
        <dbReference type="EMBL" id="KAK6503112.1"/>
    </source>
</evidence>
<evidence type="ECO:0000313" key="3">
    <source>
        <dbReference type="Proteomes" id="UP001370758"/>
    </source>
</evidence>
<reference evidence="2 3" key="1">
    <citation type="submission" date="2023-08" db="EMBL/GenBank/DDBJ databases">
        <authorList>
            <person name="Palmer J.M."/>
        </authorList>
    </citation>
    <scope>NUCLEOTIDE SEQUENCE [LARGE SCALE GENOMIC DNA]</scope>
    <source>
        <strain evidence="2 3">TWF481</strain>
    </source>
</reference>
<organism evidence="2 3">
    <name type="scientific">Arthrobotrys musiformis</name>
    <dbReference type="NCBI Taxonomy" id="47236"/>
    <lineage>
        <taxon>Eukaryota</taxon>
        <taxon>Fungi</taxon>
        <taxon>Dikarya</taxon>
        <taxon>Ascomycota</taxon>
        <taxon>Pezizomycotina</taxon>
        <taxon>Orbiliomycetes</taxon>
        <taxon>Orbiliales</taxon>
        <taxon>Orbiliaceae</taxon>
        <taxon>Arthrobotrys</taxon>
    </lineage>
</organism>
<protein>
    <recommendedName>
        <fullName evidence="4">F-box domain-containing protein</fullName>
    </recommendedName>
</protein>
<dbReference type="AlphaFoldDB" id="A0AAV9W696"/>
<feature type="compositionally biased region" description="Basic and acidic residues" evidence="1">
    <location>
        <begin position="108"/>
        <end position="117"/>
    </location>
</feature>
<accession>A0AAV9W696</accession>
<keyword evidence="3" id="KW-1185">Reference proteome</keyword>
<evidence type="ECO:0000256" key="1">
    <source>
        <dbReference type="SAM" id="MobiDB-lite"/>
    </source>
</evidence>